<name>G3B928_CANTC</name>
<dbReference type="EMBL" id="GL996527">
    <property type="protein sequence ID" value="EGV62448.1"/>
    <property type="molecule type" value="Genomic_DNA"/>
</dbReference>
<dbReference type="Proteomes" id="UP000000707">
    <property type="component" value="Unassembled WGS sequence"/>
</dbReference>
<evidence type="ECO:0000313" key="3">
    <source>
        <dbReference type="Proteomes" id="UP000000707"/>
    </source>
</evidence>
<accession>G3B928</accession>
<dbReference type="HOGENOM" id="CLU_2426796_0_0_1"/>
<feature type="region of interest" description="Disordered" evidence="1">
    <location>
        <begin position="48"/>
        <end position="91"/>
    </location>
</feature>
<proteinExistence type="predicted"/>
<protein>
    <submittedName>
        <fullName evidence="2">Uncharacterized protein</fullName>
    </submittedName>
</protein>
<reference evidence="2 3" key="1">
    <citation type="journal article" date="2011" name="Proc. Natl. Acad. Sci. U.S.A.">
        <title>Comparative genomics of xylose-fermenting fungi for enhanced biofuel production.</title>
        <authorList>
            <person name="Wohlbach D.J."/>
            <person name="Kuo A."/>
            <person name="Sato T.K."/>
            <person name="Potts K.M."/>
            <person name="Salamov A.A."/>
            <person name="LaButti K.M."/>
            <person name="Sun H."/>
            <person name="Clum A."/>
            <person name="Pangilinan J.L."/>
            <person name="Lindquist E.A."/>
            <person name="Lucas S."/>
            <person name="Lapidus A."/>
            <person name="Jin M."/>
            <person name="Gunawan C."/>
            <person name="Balan V."/>
            <person name="Dale B.E."/>
            <person name="Jeffries T.W."/>
            <person name="Zinkel R."/>
            <person name="Barry K.W."/>
            <person name="Grigoriev I.V."/>
            <person name="Gasch A.P."/>
        </authorList>
    </citation>
    <scope>NUCLEOTIDE SEQUENCE [LARGE SCALE GENOMIC DNA]</scope>
    <source>
        <strain evidence="3">ATCC 10573 / BCRC 21748 / CBS 615 / JCM 9827 / NBRC 10315 / NRRL Y-1498 / VKM Y-70</strain>
    </source>
</reference>
<feature type="region of interest" description="Disordered" evidence="1">
    <location>
        <begin position="1"/>
        <end position="20"/>
    </location>
</feature>
<dbReference type="AlphaFoldDB" id="G3B928"/>
<organism evidence="3">
    <name type="scientific">Candida tenuis (strain ATCC 10573 / BCRC 21748 / CBS 615 / JCM 9827 / NBRC 10315 / NRRL Y-1498 / VKM Y-70)</name>
    <name type="common">Yeast</name>
    <name type="synonym">Yamadazyma tenuis</name>
    <dbReference type="NCBI Taxonomy" id="590646"/>
    <lineage>
        <taxon>Eukaryota</taxon>
        <taxon>Fungi</taxon>
        <taxon>Dikarya</taxon>
        <taxon>Ascomycota</taxon>
        <taxon>Saccharomycotina</taxon>
        <taxon>Pichiomycetes</taxon>
        <taxon>Debaryomycetaceae</taxon>
        <taxon>Yamadazyma</taxon>
    </lineage>
</organism>
<keyword evidence="3" id="KW-1185">Reference proteome</keyword>
<gene>
    <name evidence="2" type="ORF">CANTEDRAFT_115910</name>
</gene>
<evidence type="ECO:0000313" key="2">
    <source>
        <dbReference type="EMBL" id="EGV62448.1"/>
    </source>
</evidence>
<evidence type="ECO:0000256" key="1">
    <source>
        <dbReference type="SAM" id="MobiDB-lite"/>
    </source>
</evidence>
<sequence length="91" mass="9859">MRKRGRCTFPASELSYHHGAGPKFPSNSSHFFILPTLNSKSTAKPVKTDTIATPVKSAKATTAKRLPSTLTRPTPGLPELRENASTPNKEV</sequence>